<dbReference type="EMBL" id="JAMZMK010009569">
    <property type="protein sequence ID" value="KAI7735069.1"/>
    <property type="molecule type" value="Genomic_DNA"/>
</dbReference>
<proteinExistence type="predicted"/>
<evidence type="ECO:0000313" key="2">
    <source>
        <dbReference type="EMBL" id="KAI7735069.1"/>
    </source>
</evidence>
<feature type="non-terminal residue" evidence="2">
    <location>
        <position position="1"/>
    </location>
</feature>
<comment type="caution">
    <text evidence="2">The sequence shown here is derived from an EMBL/GenBank/DDBJ whole genome shotgun (WGS) entry which is preliminary data.</text>
</comment>
<reference evidence="2" key="1">
    <citation type="submission" date="2022-06" db="EMBL/GenBank/DDBJ databases">
        <title>Uncovering the hologenomic basis of an extraordinary plant invasion.</title>
        <authorList>
            <person name="Bieker V.C."/>
            <person name="Martin M.D."/>
            <person name="Gilbert T."/>
            <person name="Hodgins K."/>
            <person name="Battlay P."/>
            <person name="Petersen B."/>
            <person name="Wilson J."/>
        </authorList>
    </citation>
    <scope>NUCLEOTIDE SEQUENCE</scope>
    <source>
        <strain evidence="2">AA19_3_7</strain>
        <tissue evidence="2">Leaf</tissue>
    </source>
</reference>
<organism evidence="2 3">
    <name type="scientific">Ambrosia artemisiifolia</name>
    <name type="common">Common ragweed</name>
    <dbReference type="NCBI Taxonomy" id="4212"/>
    <lineage>
        <taxon>Eukaryota</taxon>
        <taxon>Viridiplantae</taxon>
        <taxon>Streptophyta</taxon>
        <taxon>Embryophyta</taxon>
        <taxon>Tracheophyta</taxon>
        <taxon>Spermatophyta</taxon>
        <taxon>Magnoliopsida</taxon>
        <taxon>eudicotyledons</taxon>
        <taxon>Gunneridae</taxon>
        <taxon>Pentapetalae</taxon>
        <taxon>asterids</taxon>
        <taxon>campanulids</taxon>
        <taxon>Asterales</taxon>
        <taxon>Asteraceae</taxon>
        <taxon>Asteroideae</taxon>
        <taxon>Heliantheae alliance</taxon>
        <taxon>Heliantheae</taxon>
        <taxon>Ambrosia</taxon>
    </lineage>
</organism>
<name>A0AAD5GB82_AMBAR</name>
<protein>
    <submittedName>
        <fullName evidence="2">Uncharacterized protein</fullName>
    </submittedName>
</protein>
<accession>A0AAD5GB82</accession>
<dbReference type="AlphaFoldDB" id="A0AAD5GB82"/>
<feature type="region of interest" description="Disordered" evidence="1">
    <location>
        <begin position="196"/>
        <end position="215"/>
    </location>
</feature>
<sequence>MFLIGAVTTVFVEESYRQCRLRSFGMLISIAASMNHSVLQYLNLKRGARFKHFPAEVVKLLTHRLGYDTKGLQKFVYVESKNLTLLGLSLSPSLVKNGSTNDESIKHEVDDDTLFAKCYICGSQPAGSRWEQNKVGTVSLIKMHWQLLVRPVQRIRRSRNDLNDYNLQLVLLLLKYWVASSGYGYGSGSQTHVTSAASDVPSTFNSRSTPSDKNI</sequence>
<gene>
    <name evidence="2" type="ORF">M8C21_004938</name>
</gene>
<evidence type="ECO:0000313" key="3">
    <source>
        <dbReference type="Proteomes" id="UP001206925"/>
    </source>
</evidence>
<evidence type="ECO:0000256" key="1">
    <source>
        <dbReference type="SAM" id="MobiDB-lite"/>
    </source>
</evidence>
<keyword evidence="3" id="KW-1185">Reference proteome</keyword>
<dbReference type="Proteomes" id="UP001206925">
    <property type="component" value="Unassembled WGS sequence"/>
</dbReference>